<reference evidence="1 2" key="1">
    <citation type="journal article" date="2013" name="Front. Microbiol.">
        <title>Comparative genomic analyses of the cyanobacterium, Lyngbya aestuarii BL J, a powerful hydrogen producer.</title>
        <authorList>
            <person name="Kothari A."/>
            <person name="Vaughn M."/>
            <person name="Garcia-Pichel F."/>
        </authorList>
    </citation>
    <scope>NUCLEOTIDE SEQUENCE [LARGE SCALE GENOMIC DNA]</scope>
    <source>
        <strain evidence="1 2">BL J</strain>
    </source>
</reference>
<dbReference type="EMBL" id="AUZM01000008">
    <property type="protein sequence ID" value="ERT08748.1"/>
    <property type="molecule type" value="Genomic_DNA"/>
</dbReference>
<accession>U7QLI5</accession>
<proteinExistence type="predicted"/>
<dbReference type="Proteomes" id="UP000017127">
    <property type="component" value="Unassembled WGS sequence"/>
</dbReference>
<comment type="caution">
    <text evidence="1">The sequence shown here is derived from an EMBL/GenBank/DDBJ whole genome shotgun (WGS) entry which is preliminary data.</text>
</comment>
<organism evidence="1 2">
    <name type="scientific">Lyngbya aestuarii BL J</name>
    <dbReference type="NCBI Taxonomy" id="1348334"/>
    <lineage>
        <taxon>Bacteria</taxon>
        <taxon>Bacillati</taxon>
        <taxon>Cyanobacteriota</taxon>
        <taxon>Cyanophyceae</taxon>
        <taxon>Oscillatoriophycideae</taxon>
        <taxon>Oscillatoriales</taxon>
        <taxon>Microcoleaceae</taxon>
        <taxon>Lyngbya</taxon>
    </lineage>
</organism>
<dbReference type="AlphaFoldDB" id="U7QLI5"/>
<keyword evidence="2" id="KW-1185">Reference proteome</keyword>
<sequence>MAKKPDLLGLKSILVLFFTDFADRGLSPKVNDVFGIFS</sequence>
<evidence type="ECO:0000313" key="1">
    <source>
        <dbReference type="EMBL" id="ERT08748.1"/>
    </source>
</evidence>
<protein>
    <submittedName>
        <fullName evidence="1">Uncharacterized protein</fullName>
    </submittedName>
</protein>
<evidence type="ECO:0000313" key="2">
    <source>
        <dbReference type="Proteomes" id="UP000017127"/>
    </source>
</evidence>
<gene>
    <name evidence="1" type="ORF">M595_1216</name>
</gene>
<name>U7QLI5_9CYAN</name>